<dbReference type="InterPro" id="IPR050248">
    <property type="entry name" value="Polysacc_deacetylase_ArnD"/>
</dbReference>
<dbReference type="PANTHER" id="PTHR10587">
    <property type="entry name" value="GLYCOSYL TRANSFERASE-RELATED"/>
    <property type="match status" value="1"/>
</dbReference>
<dbReference type="RefSeq" id="WP_377430687.1">
    <property type="nucleotide sequence ID" value="NZ_JBHSPR010000053.1"/>
</dbReference>
<keyword evidence="5" id="KW-1185">Reference proteome</keyword>
<keyword evidence="2" id="KW-1133">Transmembrane helix</keyword>
<sequence length="303" mass="32020">MSANQIRVPGVVAGHPTSGDDGPGRHGDGRPRAGVLLVVVTVLVALLAGLTGCRGGGSAHPSGGSAHPPGGSPHPSGVEAPAAPDLPTPTGPYAARVPGFPDAPTPKPVTVPAGPEAGWYSHIPTTQPVAFLTIDDGWVKKPEARQLLLDAHVPVTLFLTIDAVEGDPDYFRHLPANVVIEAHTLTHQVLRGKPYATQRREICGSADRLAQWYGRRPVLFRPPGGSKDATTLRATRDCGMKAAFFWKETVDKGKVRYQDGPGVHAGDIILMHFRERFVDDFIAALTAIHAAGLTPALLGDYVR</sequence>
<dbReference type="SUPFAM" id="SSF88713">
    <property type="entry name" value="Glycoside hydrolase/deacetylase"/>
    <property type="match status" value="1"/>
</dbReference>
<organism evidence="4 5">
    <name type="scientific">Plantactinospora solaniradicis</name>
    <dbReference type="NCBI Taxonomy" id="1723736"/>
    <lineage>
        <taxon>Bacteria</taxon>
        <taxon>Bacillati</taxon>
        <taxon>Actinomycetota</taxon>
        <taxon>Actinomycetes</taxon>
        <taxon>Micromonosporales</taxon>
        <taxon>Micromonosporaceae</taxon>
        <taxon>Plantactinospora</taxon>
    </lineage>
</organism>
<feature type="compositionally biased region" description="Low complexity" evidence="1">
    <location>
        <begin position="59"/>
        <end position="77"/>
    </location>
</feature>
<accession>A0ABW1KLQ6</accession>
<dbReference type="Gene3D" id="3.20.20.370">
    <property type="entry name" value="Glycoside hydrolase/deacetylase"/>
    <property type="match status" value="1"/>
</dbReference>
<proteinExistence type="predicted"/>
<evidence type="ECO:0000256" key="1">
    <source>
        <dbReference type="SAM" id="MobiDB-lite"/>
    </source>
</evidence>
<keyword evidence="2" id="KW-0812">Transmembrane</keyword>
<dbReference type="CDD" id="cd10917">
    <property type="entry name" value="CE4_NodB_like_6s_7s"/>
    <property type="match status" value="1"/>
</dbReference>
<keyword evidence="2" id="KW-0472">Membrane</keyword>
<dbReference type="Proteomes" id="UP001596203">
    <property type="component" value="Unassembled WGS sequence"/>
</dbReference>
<gene>
    <name evidence="4" type="ORF">ACFP2T_37740</name>
</gene>
<feature type="region of interest" description="Disordered" evidence="1">
    <location>
        <begin position="55"/>
        <end position="109"/>
    </location>
</feature>
<protein>
    <submittedName>
        <fullName evidence="4">Polysaccharide deacetylase family protein</fullName>
    </submittedName>
</protein>
<dbReference type="PROSITE" id="PS51677">
    <property type="entry name" value="NODB"/>
    <property type="match status" value="1"/>
</dbReference>
<reference evidence="5" key="1">
    <citation type="journal article" date="2019" name="Int. J. Syst. Evol. Microbiol.">
        <title>The Global Catalogue of Microorganisms (GCM) 10K type strain sequencing project: providing services to taxonomists for standard genome sequencing and annotation.</title>
        <authorList>
            <consortium name="The Broad Institute Genomics Platform"/>
            <consortium name="The Broad Institute Genome Sequencing Center for Infectious Disease"/>
            <person name="Wu L."/>
            <person name="Ma J."/>
        </authorList>
    </citation>
    <scope>NUCLEOTIDE SEQUENCE [LARGE SCALE GENOMIC DNA]</scope>
    <source>
        <strain evidence="5">ZS-35-S2</strain>
    </source>
</reference>
<feature type="transmembrane region" description="Helical" evidence="2">
    <location>
        <begin position="33"/>
        <end position="52"/>
    </location>
</feature>
<dbReference type="InterPro" id="IPR002509">
    <property type="entry name" value="NODB_dom"/>
</dbReference>
<dbReference type="InterPro" id="IPR011330">
    <property type="entry name" value="Glyco_hydro/deAcase_b/a-brl"/>
</dbReference>
<evidence type="ECO:0000313" key="4">
    <source>
        <dbReference type="EMBL" id="MFC6021892.1"/>
    </source>
</evidence>
<dbReference type="Pfam" id="PF01522">
    <property type="entry name" value="Polysacc_deac_1"/>
    <property type="match status" value="1"/>
</dbReference>
<comment type="caution">
    <text evidence="4">The sequence shown here is derived from an EMBL/GenBank/DDBJ whole genome shotgun (WGS) entry which is preliminary data.</text>
</comment>
<evidence type="ECO:0000259" key="3">
    <source>
        <dbReference type="PROSITE" id="PS51677"/>
    </source>
</evidence>
<feature type="region of interest" description="Disordered" evidence="1">
    <location>
        <begin position="1"/>
        <end position="30"/>
    </location>
</feature>
<dbReference type="EMBL" id="JBHSPR010000053">
    <property type="protein sequence ID" value="MFC6021892.1"/>
    <property type="molecule type" value="Genomic_DNA"/>
</dbReference>
<evidence type="ECO:0000256" key="2">
    <source>
        <dbReference type="SAM" id="Phobius"/>
    </source>
</evidence>
<feature type="domain" description="NodB homology" evidence="3">
    <location>
        <begin position="128"/>
        <end position="303"/>
    </location>
</feature>
<evidence type="ECO:0000313" key="5">
    <source>
        <dbReference type="Proteomes" id="UP001596203"/>
    </source>
</evidence>
<name>A0ABW1KLQ6_9ACTN</name>
<dbReference type="PANTHER" id="PTHR10587:SF134">
    <property type="entry name" value="SECRETED PROTEIN"/>
    <property type="match status" value="1"/>
</dbReference>